<keyword evidence="1" id="KW-0560">Oxidoreductase</keyword>
<dbReference type="SUPFAM" id="SSF51905">
    <property type="entry name" value="FAD/NAD(P)-binding domain"/>
    <property type="match status" value="1"/>
</dbReference>
<gene>
    <name evidence="1" type="ORF">NI17_005275</name>
</gene>
<dbReference type="EMBL" id="CP063196">
    <property type="protein sequence ID" value="UOE20628.1"/>
    <property type="molecule type" value="Genomic_DNA"/>
</dbReference>
<dbReference type="Proteomes" id="UP000265719">
    <property type="component" value="Chromosome"/>
</dbReference>
<keyword evidence="1" id="KW-0503">Monooxygenase</keyword>
<dbReference type="Pfam" id="PF01494">
    <property type="entry name" value="FAD_binding_3"/>
    <property type="match status" value="1"/>
</dbReference>
<reference evidence="1" key="1">
    <citation type="submission" date="2020-10" db="EMBL/GenBank/DDBJ databases">
        <title>De novo genome project of the cellulose decomposer Thermobifida halotolerans type strain.</title>
        <authorList>
            <person name="Nagy I."/>
            <person name="Horvath B."/>
            <person name="Kukolya J."/>
            <person name="Nagy I."/>
            <person name="Orsini M."/>
        </authorList>
    </citation>
    <scope>NUCLEOTIDE SEQUENCE</scope>
    <source>
        <strain evidence="1">DSM 44931</strain>
    </source>
</reference>
<dbReference type="PRINTS" id="PR00420">
    <property type="entry name" value="RNGMNOXGNASE"/>
</dbReference>
<evidence type="ECO:0000313" key="1">
    <source>
        <dbReference type="EMBL" id="UOE20628.1"/>
    </source>
</evidence>
<dbReference type="InterPro" id="IPR002938">
    <property type="entry name" value="FAD-bd"/>
</dbReference>
<keyword evidence="2" id="KW-1185">Reference proteome</keyword>
<name>A0A399G9S7_9ACTN</name>
<dbReference type="GO" id="GO:0004497">
    <property type="term" value="F:monooxygenase activity"/>
    <property type="evidence" value="ECO:0007669"/>
    <property type="project" value="UniProtKB-KW"/>
</dbReference>
<proteinExistence type="predicted"/>
<protein>
    <submittedName>
        <fullName evidence="1">FAD-dependent monooxygenase</fullName>
    </submittedName>
</protein>
<organism evidence="1 2">
    <name type="scientific">Thermobifida halotolerans</name>
    <dbReference type="NCBI Taxonomy" id="483545"/>
    <lineage>
        <taxon>Bacteria</taxon>
        <taxon>Bacillati</taxon>
        <taxon>Actinomycetota</taxon>
        <taxon>Actinomycetes</taxon>
        <taxon>Streptosporangiales</taxon>
        <taxon>Nocardiopsidaceae</taxon>
        <taxon>Thermobifida</taxon>
    </lineage>
</organism>
<dbReference type="Gene3D" id="3.30.9.10">
    <property type="entry name" value="D-Amino Acid Oxidase, subunit A, domain 2"/>
    <property type="match status" value="1"/>
</dbReference>
<accession>A0A399G9S7</accession>
<dbReference type="OrthoDB" id="3356051at2"/>
<sequence>MSPQRKKAVIVGAGIAGLATALRLHRAGWRTVVVERAPERRTGGYGVTFAGLGYDAAERMGVLPALTERRIIPDALVYVKPTGETAFTVPGPTVRAMTAERSLTLLRGDIEDVLHAAVREHADIRFGTVVEDIAANALQVRATLSDGSTETADLLVGADGLHSATRARVFGPESDFRRDLGHVVGVLMLDRRPDAAPAGATASMTDRGRTLAVIDLGHGRSAAFFGYRAADPAADLAEGPHRALRRVYGDAGWVAPEILARLDETDAVYFDTVSQMVVDRWSSGRVVLLGDAAWCVTLFAGYGSALAVGGADLLGAALERHGDDIGAALAEWEAGLRPEVERKQRLGRRVKGLYAPPDRFRLWLRDLPLRTASWPPVGRMLRRRLQIRG</sequence>
<dbReference type="RefSeq" id="WP_068692004.1">
    <property type="nucleotide sequence ID" value="NZ_CP063196.1"/>
</dbReference>
<evidence type="ECO:0000313" key="2">
    <source>
        <dbReference type="Proteomes" id="UP000265719"/>
    </source>
</evidence>
<dbReference type="InterPro" id="IPR036188">
    <property type="entry name" value="FAD/NAD-bd_sf"/>
</dbReference>
<dbReference type="InterPro" id="IPR051704">
    <property type="entry name" value="FAD_aromatic-hydroxylase"/>
</dbReference>
<dbReference type="KEGG" id="thao:NI17_005275"/>
<dbReference type="Gene3D" id="3.50.50.60">
    <property type="entry name" value="FAD/NAD(P)-binding domain"/>
    <property type="match status" value="1"/>
</dbReference>
<dbReference type="PANTHER" id="PTHR46865">
    <property type="entry name" value="OXIDOREDUCTASE-RELATED"/>
    <property type="match status" value="1"/>
</dbReference>
<dbReference type="PANTHER" id="PTHR46865:SF8">
    <property type="entry name" value="POSSIBLE OXIDOREDUCTASE"/>
    <property type="match status" value="1"/>
</dbReference>
<dbReference type="GO" id="GO:0071949">
    <property type="term" value="F:FAD binding"/>
    <property type="evidence" value="ECO:0007669"/>
    <property type="project" value="InterPro"/>
</dbReference>
<dbReference type="AlphaFoldDB" id="A0A399G9S7"/>